<evidence type="ECO:0000256" key="1">
    <source>
        <dbReference type="SAM" id="MobiDB-lite"/>
    </source>
</evidence>
<feature type="compositionally biased region" description="Basic and acidic residues" evidence="1">
    <location>
        <begin position="29"/>
        <end position="39"/>
    </location>
</feature>
<evidence type="ECO:0000313" key="3">
    <source>
        <dbReference type="Proteomes" id="UP001165121"/>
    </source>
</evidence>
<reference evidence="2" key="1">
    <citation type="submission" date="2023-04" db="EMBL/GenBank/DDBJ databases">
        <title>Phytophthora fragariaefolia NBRC 109709.</title>
        <authorList>
            <person name="Ichikawa N."/>
            <person name="Sato H."/>
            <person name="Tonouchi N."/>
        </authorList>
    </citation>
    <scope>NUCLEOTIDE SEQUENCE</scope>
    <source>
        <strain evidence="2">NBRC 109709</strain>
    </source>
</reference>
<dbReference type="EMBL" id="BSXT01006123">
    <property type="protein sequence ID" value="GMF61995.1"/>
    <property type="molecule type" value="Genomic_DNA"/>
</dbReference>
<dbReference type="AlphaFoldDB" id="A0A9W6YAZ7"/>
<proteinExistence type="predicted"/>
<gene>
    <name evidence="2" type="ORF">Pfra01_002702000</name>
</gene>
<accession>A0A9W6YAZ7</accession>
<dbReference type="Proteomes" id="UP001165121">
    <property type="component" value="Unassembled WGS sequence"/>
</dbReference>
<sequence length="109" mass="11851">MARGRKLPAAQQLMIVTPTNSSSNGESRPSGDKTLRLEDGDICEGGNGEDKSESSVDEFENSSSSDDEADDDRDEGFEYASDSSEALQEILDVTRENAAWIYVNKSLPN</sequence>
<name>A0A9W6YAZ7_9STRA</name>
<protein>
    <submittedName>
        <fullName evidence="2">Unnamed protein product</fullName>
    </submittedName>
</protein>
<feature type="region of interest" description="Disordered" evidence="1">
    <location>
        <begin position="1"/>
        <end position="83"/>
    </location>
</feature>
<feature type="compositionally biased region" description="Polar residues" evidence="1">
    <location>
        <begin position="17"/>
        <end position="27"/>
    </location>
</feature>
<comment type="caution">
    <text evidence="2">The sequence shown here is derived from an EMBL/GenBank/DDBJ whole genome shotgun (WGS) entry which is preliminary data.</text>
</comment>
<organism evidence="2 3">
    <name type="scientific">Phytophthora fragariaefolia</name>
    <dbReference type="NCBI Taxonomy" id="1490495"/>
    <lineage>
        <taxon>Eukaryota</taxon>
        <taxon>Sar</taxon>
        <taxon>Stramenopiles</taxon>
        <taxon>Oomycota</taxon>
        <taxon>Peronosporomycetes</taxon>
        <taxon>Peronosporales</taxon>
        <taxon>Peronosporaceae</taxon>
        <taxon>Phytophthora</taxon>
    </lineage>
</organism>
<feature type="compositionally biased region" description="Acidic residues" evidence="1">
    <location>
        <begin position="55"/>
        <end position="77"/>
    </location>
</feature>
<keyword evidence="3" id="KW-1185">Reference proteome</keyword>
<evidence type="ECO:0000313" key="2">
    <source>
        <dbReference type="EMBL" id="GMF61995.1"/>
    </source>
</evidence>